<protein>
    <submittedName>
        <fullName evidence="1">Uncharacterized protein</fullName>
    </submittedName>
</protein>
<accession>A0ABU6SBM6</accession>
<evidence type="ECO:0000313" key="2">
    <source>
        <dbReference type="Proteomes" id="UP001341840"/>
    </source>
</evidence>
<keyword evidence="2" id="KW-1185">Reference proteome</keyword>
<organism evidence="1 2">
    <name type="scientific">Stylosanthes scabra</name>
    <dbReference type="NCBI Taxonomy" id="79078"/>
    <lineage>
        <taxon>Eukaryota</taxon>
        <taxon>Viridiplantae</taxon>
        <taxon>Streptophyta</taxon>
        <taxon>Embryophyta</taxon>
        <taxon>Tracheophyta</taxon>
        <taxon>Spermatophyta</taxon>
        <taxon>Magnoliopsida</taxon>
        <taxon>eudicotyledons</taxon>
        <taxon>Gunneridae</taxon>
        <taxon>Pentapetalae</taxon>
        <taxon>rosids</taxon>
        <taxon>fabids</taxon>
        <taxon>Fabales</taxon>
        <taxon>Fabaceae</taxon>
        <taxon>Papilionoideae</taxon>
        <taxon>50 kb inversion clade</taxon>
        <taxon>dalbergioids sensu lato</taxon>
        <taxon>Dalbergieae</taxon>
        <taxon>Pterocarpus clade</taxon>
        <taxon>Stylosanthes</taxon>
    </lineage>
</organism>
<dbReference type="EMBL" id="JASCZI010060532">
    <property type="protein sequence ID" value="MED6133528.1"/>
    <property type="molecule type" value="Genomic_DNA"/>
</dbReference>
<comment type="caution">
    <text evidence="1">The sequence shown here is derived from an EMBL/GenBank/DDBJ whole genome shotgun (WGS) entry which is preliminary data.</text>
</comment>
<sequence length="103" mass="11472">MKATLGGDWQHMEASFETWFGALESLQGVDYNAKFLLFSCGPPSALIVTEAPPHATLVNPLPKRPHSALAIHYSVSCHPKLRWLLCLTELSKGTTMKPLLHYR</sequence>
<reference evidence="1 2" key="1">
    <citation type="journal article" date="2023" name="Plants (Basel)">
        <title>Bridging the Gap: Combining Genomics and Transcriptomics Approaches to Understand Stylosanthes scabra, an Orphan Legume from the Brazilian Caatinga.</title>
        <authorList>
            <person name="Ferreira-Neto J.R.C."/>
            <person name="da Silva M.D."/>
            <person name="Binneck E."/>
            <person name="de Melo N.F."/>
            <person name="da Silva R.H."/>
            <person name="de Melo A.L.T.M."/>
            <person name="Pandolfi V."/>
            <person name="Bustamante F.O."/>
            <person name="Brasileiro-Vidal A.C."/>
            <person name="Benko-Iseppon A.M."/>
        </authorList>
    </citation>
    <scope>NUCLEOTIDE SEQUENCE [LARGE SCALE GENOMIC DNA]</scope>
    <source>
        <tissue evidence="1">Leaves</tissue>
    </source>
</reference>
<dbReference type="Proteomes" id="UP001341840">
    <property type="component" value="Unassembled WGS sequence"/>
</dbReference>
<gene>
    <name evidence="1" type="ORF">PIB30_029077</name>
</gene>
<evidence type="ECO:0000313" key="1">
    <source>
        <dbReference type="EMBL" id="MED6133528.1"/>
    </source>
</evidence>
<proteinExistence type="predicted"/>
<name>A0ABU6SBM6_9FABA</name>